<keyword evidence="1" id="KW-0732">Signal</keyword>
<name>A0A9P5TA93_9AGAM</name>
<dbReference type="OrthoDB" id="2497682at2759"/>
<dbReference type="EMBL" id="WHVB01000007">
    <property type="protein sequence ID" value="KAF8481119.1"/>
    <property type="molecule type" value="Genomic_DNA"/>
</dbReference>
<protein>
    <submittedName>
        <fullName evidence="2">Uncharacterized protein</fullName>
    </submittedName>
</protein>
<keyword evidence="3" id="KW-1185">Reference proteome</keyword>
<evidence type="ECO:0000313" key="2">
    <source>
        <dbReference type="EMBL" id="KAF8481119.1"/>
    </source>
</evidence>
<sequence>MSPFYQILLVAAHATSVALIAFPHALPSLALAKPIERSLSSRTVAVHHVKDRSVWMFKSKNSKAKAAVPHDSHLSHANVSYHPHVYSSTGPRVPVVAYGRSGDINIDTAAQNINILNNYYSNACNNAQTLKAYSSQPSASGQKSKSKFEQKCASALTDFHTNSQGFAKTLHNLGADKGREHYDEHDGLQRLIKDYINLHKDILGYINEMCHRDPSLCLFLGPIIYDIKCILDKMLDDIEDLTDEIIGACRPSLEGVVGEYNVVACKSGFDAVGKCLESSAVLHSTY</sequence>
<evidence type="ECO:0000313" key="3">
    <source>
        <dbReference type="Proteomes" id="UP000759537"/>
    </source>
</evidence>
<comment type="caution">
    <text evidence="2">The sequence shown here is derived from an EMBL/GenBank/DDBJ whole genome shotgun (WGS) entry which is preliminary data.</text>
</comment>
<feature type="signal peptide" evidence="1">
    <location>
        <begin position="1"/>
        <end position="32"/>
    </location>
</feature>
<gene>
    <name evidence="2" type="ORF">DFH94DRAFT_738163</name>
</gene>
<feature type="chain" id="PRO_5040266573" evidence="1">
    <location>
        <begin position="33"/>
        <end position="286"/>
    </location>
</feature>
<reference evidence="2" key="2">
    <citation type="journal article" date="2020" name="Nat. Commun.">
        <title>Large-scale genome sequencing of mycorrhizal fungi provides insights into the early evolution of symbiotic traits.</title>
        <authorList>
            <person name="Miyauchi S."/>
            <person name="Kiss E."/>
            <person name="Kuo A."/>
            <person name="Drula E."/>
            <person name="Kohler A."/>
            <person name="Sanchez-Garcia M."/>
            <person name="Morin E."/>
            <person name="Andreopoulos B."/>
            <person name="Barry K.W."/>
            <person name="Bonito G."/>
            <person name="Buee M."/>
            <person name="Carver A."/>
            <person name="Chen C."/>
            <person name="Cichocki N."/>
            <person name="Clum A."/>
            <person name="Culley D."/>
            <person name="Crous P.W."/>
            <person name="Fauchery L."/>
            <person name="Girlanda M."/>
            <person name="Hayes R.D."/>
            <person name="Keri Z."/>
            <person name="LaButti K."/>
            <person name="Lipzen A."/>
            <person name="Lombard V."/>
            <person name="Magnuson J."/>
            <person name="Maillard F."/>
            <person name="Murat C."/>
            <person name="Nolan M."/>
            <person name="Ohm R.A."/>
            <person name="Pangilinan J."/>
            <person name="Pereira M.F."/>
            <person name="Perotto S."/>
            <person name="Peter M."/>
            <person name="Pfister S."/>
            <person name="Riley R."/>
            <person name="Sitrit Y."/>
            <person name="Stielow J.B."/>
            <person name="Szollosi G."/>
            <person name="Zifcakova L."/>
            <person name="Stursova M."/>
            <person name="Spatafora J.W."/>
            <person name="Tedersoo L."/>
            <person name="Vaario L.M."/>
            <person name="Yamada A."/>
            <person name="Yan M."/>
            <person name="Wang P."/>
            <person name="Xu J."/>
            <person name="Bruns T."/>
            <person name="Baldrian P."/>
            <person name="Vilgalys R."/>
            <person name="Dunand C."/>
            <person name="Henrissat B."/>
            <person name="Grigoriev I.V."/>
            <person name="Hibbett D."/>
            <person name="Nagy L.G."/>
            <person name="Martin F.M."/>
        </authorList>
    </citation>
    <scope>NUCLEOTIDE SEQUENCE</scope>
    <source>
        <strain evidence="2">Prilba</strain>
    </source>
</reference>
<proteinExistence type="predicted"/>
<evidence type="ECO:0000256" key="1">
    <source>
        <dbReference type="SAM" id="SignalP"/>
    </source>
</evidence>
<organism evidence="2 3">
    <name type="scientific">Russula ochroleuca</name>
    <dbReference type="NCBI Taxonomy" id="152965"/>
    <lineage>
        <taxon>Eukaryota</taxon>
        <taxon>Fungi</taxon>
        <taxon>Dikarya</taxon>
        <taxon>Basidiomycota</taxon>
        <taxon>Agaricomycotina</taxon>
        <taxon>Agaricomycetes</taxon>
        <taxon>Russulales</taxon>
        <taxon>Russulaceae</taxon>
        <taxon>Russula</taxon>
    </lineage>
</organism>
<reference evidence="2" key="1">
    <citation type="submission" date="2019-10" db="EMBL/GenBank/DDBJ databases">
        <authorList>
            <consortium name="DOE Joint Genome Institute"/>
            <person name="Kuo A."/>
            <person name="Miyauchi S."/>
            <person name="Kiss E."/>
            <person name="Drula E."/>
            <person name="Kohler A."/>
            <person name="Sanchez-Garcia M."/>
            <person name="Andreopoulos B."/>
            <person name="Barry K.W."/>
            <person name="Bonito G."/>
            <person name="Buee M."/>
            <person name="Carver A."/>
            <person name="Chen C."/>
            <person name="Cichocki N."/>
            <person name="Clum A."/>
            <person name="Culley D."/>
            <person name="Crous P.W."/>
            <person name="Fauchery L."/>
            <person name="Girlanda M."/>
            <person name="Hayes R."/>
            <person name="Keri Z."/>
            <person name="LaButti K."/>
            <person name="Lipzen A."/>
            <person name="Lombard V."/>
            <person name="Magnuson J."/>
            <person name="Maillard F."/>
            <person name="Morin E."/>
            <person name="Murat C."/>
            <person name="Nolan M."/>
            <person name="Ohm R."/>
            <person name="Pangilinan J."/>
            <person name="Pereira M."/>
            <person name="Perotto S."/>
            <person name="Peter M."/>
            <person name="Riley R."/>
            <person name="Sitrit Y."/>
            <person name="Stielow B."/>
            <person name="Szollosi G."/>
            <person name="Zifcakova L."/>
            <person name="Stursova M."/>
            <person name="Spatafora J.W."/>
            <person name="Tedersoo L."/>
            <person name="Vaario L.-M."/>
            <person name="Yamada A."/>
            <person name="Yan M."/>
            <person name="Wang P."/>
            <person name="Xu J."/>
            <person name="Bruns T."/>
            <person name="Baldrian P."/>
            <person name="Vilgalys R."/>
            <person name="Henrissat B."/>
            <person name="Grigoriev I.V."/>
            <person name="Hibbett D."/>
            <person name="Nagy L.G."/>
            <person name="Martin F.M."/>
        </authorList>
    </citation>
    <scope>NUCLEOTIDE SEQUENCE</scope>
    <source>
        <strain evidence="2">Prilba</strain>
    </source>
</reference>
<dbReference type="Proteomes" id="UP000759537">
    <property type="component" value="Unassembled WGS sequence"/>
</dbReference>
<accession>A0A9P5TA93</accession>
<dbReference type="AlphaFoldDB" id="A0A9P5TA93"/>